<sequence>MRTNEKTRVAPVPAIHRMVLMLEAIDGLGGVATVTQLADATDLAKSSVSNLLTSLSSAGLVRRTHAGWALGLRLIELGHSSLDRLPVVSHFLPIVRSTSPLRHEYVRLAALDGADVLYLTERRGSETVRVSAAVGERTSASSTAVGKAMLAGLPSGVLEERLASAEARGGLPLRTNRSHATIEALRDDVRATAQRGFAIDLEESVVGVACLAVRVPGGASPCAVGVTLPSRRATNDVVHGLVTGLEAVASRLAVHAQ</sequence>
<dbReference type="InterPro" id="IPR036388">
    <property type="entry name" value="WH-like_DNA-bd_sf"/>
</dbReference>
<dbReference type="Gene3D" id="3.30.450.40">
    <property type="match status" value="1"/>
</dbReference>
<dbReference type="GO" id="GO:0003700">
    <property type="term" value="F:DNA-binding transcription factor activity"/>
    <property type="evidence" value="ECO:0007669"/>
    <property type="project" value="TreeGrafter"/>
</dbReference>
<accession>A0A1T5IZ91</accession>
<dbReference type="PROSITE" id="PS51077">
    <property type="entry name" value="HTH_ICLR"/>
    <property type="match status" value="1"/>
</dbReference>
<evidence type="ECO:0000259" key="5">
    <source>
        <dbReference type="PROSITE" id="PS51078"/>
    </source>
</evidence>
<dbReference type="GO" id="GO:0003677">
    <property type="term" value="F:DNA binding"/>
    <property type="evidence" value="ECO:0007669"/>
    <property type="project" value="UniProtKB-KW"/>
</dbReference>
<dbReference type="InterPro" id="IPR029016">
    <property type="entry name" value="GAF-like_dom_sf"/>
</dbReference>
<dbReference type="SUPFAM" id="SSF55781">
    <property type="entry name" value="GAF domain-like"/>
    <property type="match status" value="1"/>
</dbReference>
<dbReference type="InterPro" id="IPR005471">
    <property type="entry name" value="Tscrpt_reg_IclR_N"/>
</dbReference>
<feature type="domain" description="IclR-ED" evidence="5">
    <location>
        <begin position="73"/>
        <end position="257"/>
    </location>
</feature>
<dbReference type="Pfam" id="PF01614">
    <property type="entry name" value="IclR_C"/>
    <property type="match status" value="1"/>
</dbReference>
<keyword evidence="7" id="KW-1185">Reference proteome</keyword>
<dbReference type="InterPro" id="IPR036390">
    <property type="entry name" value="WH_DNA-bd_sf"/>
</dbReference>
<dbReference type="PANTHER" id="PTHR30136:SF24">
    <property type="entry name" value="HTH-TYPE TRANSCRIPTIONAL REPRESSOR ALLR"/>
    <property type="match status" value="1"/>
</dbReference>
<dbReference type="PROSITE" id="PS51078">
    <property type="entry name" value="ICLR_ED"/>
    <property type="match status" value="1"/>
</dbReference>
<dbReference type="AlphaFoldDB" id="A0A1T5IZ91"/>
<protein>
    <submittedName>
        <fullName evidence="6">Transcriptional regulator, IclR family</fullName>
    </submittedName>
</protein>
<dbReference type="InterPro" id="IPR050707">
    <property type="entry name" value="HTH_MetabolicPath_Reg"/>
</dbReference>
<dbReference type="GO" id="GO:0045892">
    <property type="term" value="P:negative regulation of DNA-templated transcription"/>
    <property type="evidence" value="ECO:0007669"/>
    <property type="project" value="TreeGrafter"/>
</dbReference>
<evidence type="ECO:0000313" key="7">
    <source>
        <dbReference type="Proteomes" id="UP000190857"/>
    </source>
</evidence>
<dbReference type="RefSeq" id="WP_159449489.1">
    <property type="nucleotide sequence ID" value="NZ_FUZP01000001.1"/>
</dbReference>
<proteinExistence type="predicted"/>
<feature type="domain" description="HTH iclR-type" evidence="4">
    <location>
        <begin position="12"/>
        <end position="72"/>
    </location>
</feature>
<reference evidence="6 7" key="1">
    <citation type="submission" date="2017-02" db="EMBL/GenBank/DDBJ databases">
        <authorList>
            <person name="Peterson S.W."/>
        </authorList>
    </citation>
    <scope>NUCLEOTIDE SEQUENCE [LARGE SCALE GENOMIC DNA]</scope>
    <source>
        <strain evidence="6 7">VKM Ac-2059</strain>
    </source>
</reference>
<evidence type="ECO:0000256" key="3">
    <source>
        <dbReference type="ARBA" id="ARBA00023163"/>
    </source>
</evidence>
<dbReference type="Proteomes" id="UP000190857">
    <property type="component" value="Unassembled WGS sequence"/>
</dbReference>
<organism evidence="6 7">
    <name type="scientific">Okibacterium fritillariae</name>
    <dbReference type="NCBI Taxonomy" id="123320"/>
    <lineage>
        <taxon>Bacteria</taxon>
        <taxon>Bacillati</taxon>
        <taxon>Actinomycetota</taxon>
        <taxon>Actinomycetes</taxon>
        <taxon>Micrococcales</taxon>
        <taxon>Microbacteriaceae</taxon>
        <taxon>Okibacterium</taxon>
    </lineage>
</organism>
<evidence type="ECO:0000256" key="2">
    <source>
        <dbReference type="ARBA" id="ARBA00023125"/>
    </source>
</evidence>
<dbReference type="STRING" id="123320.SAMN06309945_1027"/>
<keyword evidence="1" id="KW-0805">Transcription regulation</keyword>
<keyword evidence="2" id="KW-0238">DNA-binding</keyword>
<dbReference type="Gene3D" id="1.10.10.10">
    <property type="entry name" value="Winged helix-like DNA-binding domain superfamily/Winged helix DNA-binding domain"/>
    <property type="match status" value="1"/>
</dbReference>
<dbReference type="Pfam" id="PF09339">
    <property type="entry name" value="HTH_IclR"/>
    <property type="match status" value="1"/>
</dbReference>
<keyword evidence="3" id="KW-0804">Transcription</keyword>
<dbReference type="PANTHER" id="PTHR30136">
    <property type="entry name" value="HELIX-TURN-HELIX TRANSCRIPTIONAL REGULATOR, ICLR FAMILY"/>
    <property type="match status" value="1"/>
</dbReference>
<dbReference type="InterPro" id="IPR014757">
    <property type="entry name" value="Tscrpt_reg_IclR_C"/>
</dbReference>
<evidence type="ECO:0000256" key="1">
    <source>
        <dbReference type="ARBA" id="ARBA00023015"/>
    </source>
</evidence>
<dbReference type="SUPFAM" id="SSF46785">
    <property type="entry name" value="Winged helix' DNA-binding domain"/>
    <property type="match status" value="1"/>
</dbReference>
<evidence type="ECO:0000313" key="6">
    <source>
        <dbReference type="EMBL" id="SKC44470.1"/>
    </source>
</evidence>
<gene>
    <name evidence="6" type="ORF">SAMN06309945_1027</name>
</gene>
<dbReference type="EMBL" id="FUZP01000001">
    <property type="protein sequence ID" value="SKC44470.1"/>
    <property type="molecule type" value="Genomic_DNA"/>
</dbReference>
<evidence type="ECO:0000259" key="4">
    <source>
        <dbReference type="PROSITE" id="PS51077"/>
    </source>
</evidence>
<name>A0A1T5IZ91_9MICO</name>
<dbReference type="SMART" id="SM00346">
    <property type="entry name" value="HTH_ICLR"/>
    <property type="match status" value="1"/>
</dbReference>
<dbReference type="OrthoDB" id="8479143at2"/>